<dbReference type="GO" id="GO:0006865">
    <property type="term" value="P:amino acid transport"/>
    <property type="evidence" value="ECO:0007669"/>
    <property type="project" value="UniProtKB-KW"/>
</dbReference>
<evidence type="ECO:0000313" key="11">
    <source>
        <dbReference type="Proteomes" id="UP000019140"/>
    </source>
</evidence>
<feature type="non-terminal residue" evidence="10">
    <location>
        <position position="276"/>
    </location>
</feature>
<evidence type="ECO:0000256" key="1">
    <source>
        <dbReference type="ARBA" id="ARBA00004651"/>
    </source>
</evidence>
<evidence type="ECO:0000256" key="4">
    <source>
        <dbReference type="ARBA" id="ARBA00022692"/>
    </source>
</evidence>
<dbReference type="EMBL" id="AZHX01002498">
    <property type="protein sequence ID" value="ETW94252.1"/>
    <property type="molecule type" value="Genomic_DNA"/>
</dbReference>
<keyword evidence="2" id="KW-0813">Transport</keyword>
<dbReference type="InterPro" id="IPR052157">
    <property type="entry name" value="BCAA_transport_permease"/>
</dbReference>
<keyword evidence="3" id="KW-1003">Cell membrane</keyword>
<feature type="transmembrane region" description="Helical" evidence="9">
    <location>
        <begin position="196"/>
        <end position="218"/>
    </location>
</feature>
<keyword evidence="4 9" id="KW-0812">Transmembrane</keyword>
<comment type="similarity">
    <text evidence="8">Belongs to the binding-protein-dependent transport system permease family. LivHM subfamily.</text>
</comment>
<proteinExistence type="inferred from homology"/>
<evidence type="ECO:0000313" key="10">
    <source>
        <dbReference type="EMBL" id="ETW94252.1"/>
    </source>
</evidence>
<feature type="transmembrane region" description="Helical" evidence="9">
    <location>
        <begin position="6"/>
        <end position="33"/>
    </location>
</feature>
<feature type="transmembrane region" description="Helical" evidence="9">
    <location>
        <begin position="98"/>
        <end position="121"/>
    </location>
</feature>
<dbReference type="Proteomes" id="UP000019140">
    <property type="component" value="Unassembled WGS sequence"/>
</dbReference>
<dbReference type="Pfam" id="PF02653">
    <property type="entry name" value="BPD_transp_2"/>
    <property type="match status" value="1"/>
</dbReference>
<dbReference type="HOGENOM" id="CLU_039929_2_2_7"/>
<feature type="transmembrane region" description="Helical" evidence="9">
    <location>
        <begin position="230"/>
        <end position="255"/>
    </location>
</feature>
<dbReference type="PANTHER" id="PTHR11795:SF445">
    <property type="entry name" value="AMINO ACID ABC TRANSPORTER PERMEASE PROTEIN"/>
    <property type="match status" value="1"/>
</dbReference>
<accession>W4L894</accession>
<feature type="transmembrane region" description="Helical" evidence="9">
    <location>
        <begin position="40"/>
        <end position="59"/>
    </location>
</feature>
<evidence type="ECO:0000256" key="5">
    <source>
        <dbReference type="ARBA" id="ARBA00022970"/>
    </source>
</evidence>
<evidence type="ECO:0000256" key="8">
    <source>
        <dbReference type="ARBA" id="ARBA00037998"/>
    </source>
</evidence>
<reference evidence="10 11" key="1">
    <citation type="journal article" date="2014" name="Nature">
        <title>An environmental bacterial taxon with a large and distinct metabolic repertoire.</title>
        <authorList>
            <person name="Wilson M.C."/>
            <person name="Mori T."/>
            <person name="Ruckert C."/>
            <person name="Uria A.R."/>
            <person name="Helf M.J."/>
            <person name="Takada K."/>
            <person name="Gernert C."/>
            <person name="Steffens U.A."/>
            <person name="Heycke N."/>
            <person name="Schmitt S."/>
            <person name="Rinke C."/>
            <person name="Helfrich E.J."/>
            <person name="Brachmann A.O."/>
            <person name="Gurgui C."/>
            <person name="Wakimoto T."/>
            <person name="Kracht M."/>
            <person name="Crusemann M."/>
            <person name="Hentschel U."/>
            <person name="Abe I."/>
            <person name="Matsunaga S."/>
            <person name="Kalinowski J."/>
            <person name="Takeyama H."/>
            <person name="Piel J."/>
        </authorList>
    </citation>
    <scope>NUCLEOTIDE SEQUENCE [LARGE SCALE GENOMIC DNA]</scope>
    <source>
        <strain evidence="11">TSY2</strain>
    </source>
</reference>
<keyword evidence="5" id="KW-0029">Amino-acid transport</keyword>
<feature type="transmembrane region" description="Helical" evidence="9">
    <location>
        <begin position="65"/>
        <end position="86"/>
    </location>
</feature>
<dbReference type="GO" id="GO:0005886">
    <property type="term" value="C:plasma membrane"/>
    <property type="evidence" value="ECO:0007669"/>
    <property type="project" value="UniProtKB-SubCell"/>
</dbReference>
<comment type="caution">
    <text evidence="10">The sequence shown here is derived from an EMBL/GenBank/DDBJ whole genome shotgun (WGS) entry which is preliminary data.</text>
</comment>
<evidence type="ECO:0000256" key="6">
    <source>
        <dbReference type="ARBA" id="ARBA00022989"/>
    </source>
</evidence>
<comment type="subcellular location">
    <subcellularLocation>
        <location evidence="1">Cell membrane</location>
        <topology evidence="1">Multi-pass membrane protein</topology>
    </subcellularLocation>
</comment>
<keyword evidence="11" id="KW-1185">Reference proteome</keyword>
<gene>
    <name evidence="10" type="ORF">ETSY2_50075</name>
</gene>
<dbReference type="PANTHER" id="PTHR11795">
    <property type="entry name" value="BRANCHED-CHAIN AMINO ACID TRANSPORT SYSTEM PERMEASE PROTEIN LIVH"/>
    <property type="match status" value="1"/>
</dbReference>
<name>W4L894_9BACT</name>
<dbReference type="CDD" id="cd06582">
    <property type="entry name" value="TM_PBP1_LivH_like"/>
    <property type="match status" value="1"/>
</dbReference>
<organism evidence="10 11">
    <name type="scientific">Candidatus Entotheonella gemina</name>
    <dbReference type="NCBI Taxonomy" id="1429439"/>
    <lineage>
        <taxon>Bacteria</taxon>
        <taxon>Pseudomonadati</taxon>
        <taxon>Nitrospinota/Tectimicrobiota group</taxon>
        <taxon>Candidatus Tectimicrobiota</taxon>
        <taxon>Candidatus Entotheonellia</taxon>
        <taxon>Candidatus Entotheonellales</taxon>
        <taxon>Candidatus Entotheonellaceae</taxon>
        <taxon>Candidatus Entotheonella</taxon>
    </lineage>
</organism>
<feature type="transmembrane region" description="Helical" evidence="9">
    <location>
        <begin position="146"/>
        <end position="164"/>
    </location>
</feature>
<dbReference type="AlphaFoldDB" id="W4L894"/>
<dbReference type="GO" id="GO:0022857">
    <property type="term" value="F:transmembrane transporter activity"/>
    <property type="evidence" value="ECO:0007669"/>
    <property type="project" value="InterPro"/>
</dbReference>
<evidence type="ECO:0000256" key="9">
    <source>
        <dbReference type="SAM" id="Phobius"/>
    </source>
</evidence>
<keyword evidence="6 9" id="KW-1133">Transmembrane helix</keyword>
<evidence type="ECO:0000256" key="2">
    <source>
        <dbReference type="ARBA" id="ARBA00022448"/>
    </source>
</evidence>
<protein>
    <submittedName>
        <fullName evidence="10">Branched-chain amino acid ABC transporter permease</fullName>
    </submittedName>
</protein>
<sequence>MISFELFVNAIVAGVLLGGFYTAVALGICIAFGLLDIVNIAHPTFVIMGSYAAYVSNSALGLDPILAGVLGMPLFFLIGVGVYRIYYHHFEKKGAPALRGLVFFFGLLFILEVALVLQYGVDYRLVEAPYIGTSITIGVIGLAPRLFVPCIVGVLLTLGLYLFLAKTFYGRAIMGVSQDSLALQLMGANPTQIKTIAFGLGVATASVAGALLIIIGPVEPFIGREYIGRVFAIIVLGGLGSIGGTLAAALILGVAESLTSTFYGPSWSLAVSFGSD</sequence>
<keyword evidence="7 9" id="KW-0472">Membrane</keyword>
<evidence type="ECO:0000256" key="3">
    <source>
        <dbReference type="ARBA" id="ARBA00022475"/>
    </source>
</evidence>
<evidence type="ECO:0000256" key="7">
    <source>
        <dbReference type="ARBA" id="ARBA00023136"/>
    </source>
</evidence>
<dbReference type="InterPro" id="IPR001851">
    <property type="entry name" value="ABC_transp_permease"/>
</dbReference>